<dbReference type="PANTHER" id="PTHR11627">
    <property type="entry name" value="FRUCTOSE-BISPHOSPHATE ALDOLASE"/>
    <property type="match status" value="1"/>
</dbReference>
<dbReference type="InterPro" id="IPR013785">
    <property type="entry name" value="Aldolase_TIM"/>
</dbReference>
<gene>
    <name evidence="9" type="ORF">UU58_C0007G0032</name>
</gene>
<dbReference type="EC" id="4.1.2.13" evidence="4"/>
<dbReference type="Pfam" id="PF00274">
    <property type="entry name" value="Glycolytic"/>
    <property type="match status" value="1"/>
</dbReference>
<evidence type="ECO:0000256" key="7">
    <source>
        <dbReference type="ARBA" id="ARBA00029799"/>
    </source>
</evidence>
<evidence type="ECO:0000256" key="3">
    <source>
        <dbReference type="ARBA" id="ARBA00010387"/>
    </source>
</evidence>
<comment type="similarity">
    <text evidence="3">Belongs to the class I fructose-bisphosphate aldolase family.</text>
</comment>
<dbReference type="GO" id="GO:0004332">
    <property type="term" value="F:fructose-bisphosphate aldolase activity"/>
    <property type="evidence" value="ECO:0007669"/>
    <property type="project" value="UniProtKB-EC"/>
</dbReference>
<comment type="pathway">
    <text evidence="2">Carbohydrate degradation; glycolysis; D-glyceraldehyde 3-phosphate and glycerone phosphate from D-glucose: step 4/4.</text>
</comment>
<evidence type="ECO:0000256" key="2">
    <source>
        <dbReference type="ARBA" id="ARBA00004714"/>
    </source>
</evidence>
<evidence type="ECO:0000313" key="10">
    <source>
        <dbReference type="Proteomes" id="UP000034236"/>
    </source>
</evidence>
<dbReference type="InterPro" id="IPR000741">
    <property type="entry name" value="FBA_I"/>
</dbReference>
<reference evidence="9 10" key="1">
    <citation type="journal article" date="2015" name="Nature">
        <title>rRNA introns, odd ribosomes, and small enigmatic genomes across a large radiation of phyla.</title>
        <authorList>
            <person name="Brown C.T."/>
            <person name="Hug L.A."/>
            <person name="Thomas B.C."/>
            <person name="Sharon I."/>
            <person name="Castelle C.J."/>
            <person name="Singh A."/>
            <person name="Wilkins M.J."/>
            <person name="Williams K.H."/>
            <person name="Banfield J.F."/>
        </authorList>
    </citation>
    <scope>NUCLEOTIDE SEQUENCE [LARGE SCALE GENOMIC DNA]</scope>
</reference>
<evidence type="ECO:0000313" key="9">
    <source>
        <dbReference type="EMBL" id="KKS04387.1"/>
    </source>
</evidence>
<name>A0A0G0VXH0_9BACT</name>
<evidence type="ECO:0000256" key="4">
    <source>
        <dbReference type="ARBA" id="ARBA00013068"/>
    </source>
</evidence>
<evidence type="ECO:0000256" key="5">
    <source>
        <dbReference type="ARBA" id="ARBA00023152"/>
    </source>
</evidence>
<evidence type="ECO:0000256" key="8">
    <source>
        <dbReference type="ARBA" id="ARBA00072515"/>
    </source>
</evidence>
<protein>
    <recommendedName>
        <fullName evidence="8">Probable fructose-bisphosphate aldolase class 1</fullName>
        <ecNumber evidence="4">4.1.2.13</ecNumber>
    </recommendedName>
    <alternativeName>
        <fullName evidence="7">Fructose-bisphosphate aldolase class I</fullName>
    </alternativeName>
</protein>
<dbReference type="FunFam" id="3.20.20.70:FF:000140">
    <property type="entry name" value="Fructose-bisphosphate aldolase"/>
    <property type="match status" value="1"/>
</dbReference>
<evidence type="ECO:0000256" key="6">
    <source>
        <dbReference type="ARBA" id="ARBA00023239"/>
    </source>
</evidence>
<proteinExistence type="inferred from homology"/>
<dbReference type="GO" id="GO:0006096">
    <property type="term" value="P:glycolytic process"/>
    <property type="evidence" value="ECO:0007669"/>
    <property type="project" value="UniProtKB-UniPathway"/>
</dbReference>
<keyword evidence="6" id="KW-0456">Lyase</keyword>
<keyword evidence="5" id="KW-0324">Glycolysis</keyword>
<dbReference type="PATRIC" id="fig|1618736.3.peg.347"/>
<organism evidence="9 10">
    <name type="scientific">Candidatus Nomurabacteria bacterium GW2011_GWA2_41_25</name>
    <dbReference type="NCBI Taxonomy" id="1618736"/>
    <lineage>
        <taxon>Bacteria</taxon>
        <taxon>Candidatus Nomuraibacteriota</taxon>
    </lineage>
</organism>
<dbReference type="SUPFAM" id="SSF51569">
    <property type="entry name" value="Aldolase"/>
    <property type="match status" value="1"/>
</dbReference>
<dbReference type="UniPathway" id="UPA00109">
    <property type="reaction ID" value="UER00183"/>
</dbReference>
<comment type="catalytic activity">
    <reaction evidence="1">
        <text>beta-D-fructose 1,6-bisphosphate = D-glyceraldehyde 3-phosphate + dihydroxyacetone phosphate</text>
        <dbReference type="Rhea" id="RHEA:14729"/>
        <dbReference type="ChEBI" id="CHEBI:32966"/>
        <dbReference type="ChEBI" id="CHEBI:57642"/>
        <dbReference type="ChEBI" id="CHEBI:59776"/>
        <dbReference type="EC" id="4.1.2.13"/>
    </reaction>
</comment>
<dbReference type="AlphaFoldDB" id="A0A0G0VXH0"/>
<dbReference type="Gene3D" id="3.20.20.70">
    <property type="entry name" value="Aldolase class I"/>
    <property type="match status" value="1"/>
</dbReference>
<sequence length="334" mass="36716">MNKDKLIETVARLVSPPKGILAIDESLSTCNKRFEKLGVPTTEEKRREYRELLITAPEMEKYISGYILFDETIRQSAKDGKSFTSILQAKGIDIGIKVDQGLIDFSSHPGEKITQGLEGLSSRLKEYKNMGATFAKWRVVYSIGENTPSGDCMKENAVILVKYALICQELDIVPIIEPEVLIDGDHTIEKCYEITAGNFDVLFSELRDSNVFISGIVLKTSMVLSGKDAEDKSSSAEKVAQMTLRCLKEHVPEHIGGIVFLSGGQGDEEAAMNLNTMHQMGSLPWPLSFSYGRAIQNPAFQSWAKSPADISGAQALLLAAAKNNSQASIGQYKK</sequence>
<dbReference type="NCBIfam" id="NF033379">
    <property type="entry name" value="FrucBisAld_I"/>
    <property type="match status" value="1"/>
</dbReference>
<dbReference type="EMBL" id="LCBE01000007">
    <property type="protein sequence ID" value="KKS04387.1"/>
    <property type="molecule type" value="Genomic_DNA"/>
</dbReference>
<evidence type="ECO:0000256" key="1">
    <source>
        <dbReference type="ARBA" id="ARBA00000441"/>
    </source>
</evidence>
<dbReference type="Proteomes" id="UP000034236">
    <property type="component" value="Unassembled WGS sequence"/>
</dbReference>
<comment type="caution">
    <text evidence="9">The sequence shown here is derived from an EMBL/GenBank/DDBJ whole genome shotgun (WGS) entry which is preliminary data.</text>
</comment>
<accession>A0A0G0VXH0</accession>